<sequence>MWFWLRRHIFQNVGTKLIALALAIMLYVYVFASRDREIVLDVPLLVQGVPQSLLWSGEIPDVARVRFRGVGVELLKLGIRRPGARILLEVGEALPGQYRRSLVTKDVVVPSDVEVQVVEVVAPREIAVDFDQVLVRRLAAVASVTGRPAPGYIRYGPLVVEPDTVVVRGPEKHLQSFEFLKSDPVDISGRDETVIQECALHVPPRCEALPQVVMVRVELEKVISRTFAGLSVDVLRSDDVTLMSMAPEVGSVVVTGPEAVVESLATEELRLSIDALGLPPGTYTLMASVELVRSQKSGAVSVEPVEPEKFEVELE</sequence>
<name>A0ABV6YKQ4_UNCEI</name>
<dbReference type="InterPro" id="IPR012505">
    <property type="entry name" value="YbbR"/>
</dbReference>
<comment type="caution">
    <text evidence="1">The sequence shown here is derived from an EMBL/GenBank/DDBJ whole genome shotgun (WGS) entry which is preliminary data.</text>
</comment>
<dbReference type="PANTHER" id="PTHR37804:SF1">
    <property type="entry name" value="CDAA REGULATORY PROTEIN CDAR"/>
    <property type="match status" value="1"/>
</dbReference>
<dbReference type="PANTHER" id="PTHR37804">
    <property type="entry name" value="CDAA REGULATORY PROTEIN CDAR"/>
    <property type="match status" value="1"/>
</dbReference>
<keyword evidence="2" id="KW-1185">Reference proteome</keyword>
<dbReference type="Proteomes" id="UP001593833">
    <property type="component" value="Unassembled WGS sequence"/>
</dbReference>
<gene>
    <name evidence="1" type="ORF">ACFL6M_04850</name>
</gene>
<protein>
    <submittedName>
        <fullName evidence="1">YbbR-like domain-containing protein</fullName>
    </submittedName>
</protein>
<organism evidence="1 2">
    <name type="scientific">Eiseniibacteriota bacterium</name>
    <dbReference type="NCBI Taxonomy" id="2212470"/>
    <lineage>
        <taxon>Bacteria</taxon>
        <taxon>Candidatus Eiseniibacteriota</taxon>
    </lineage>
</organism>
<dbReference type="EMBL" id="JBHPKH010000050">
    <property type="protein sequence ID" value="MFC1572910.1"/>
    <property type="molecule type" value="Genomic_DNA"/>
</dbReference>
<reference evidence="1 2" key="1">
    <citation type="submission" date="2024-09" db="EMBL/GenBank/DDBJ databases">
        <authorList>
            <person name="D'Angelo T."/>
        </authorList>
    </citation>
    <scope>NUCLEOTIDE SEQUENCE [LARGE SCALE GENOMIC DNA]</scope>
    <source>
        <strain evidence="1">SAG AM-320-E07</strain>
    </source>
</reference>
<accession>A0ABV6YKQ4</accession>
<dbReference type="Gene3D" id="2.170.120.40">
    <property type="entry name" value="YbbR-like domain"/>
    <property type="match status" value="1"/>
</dbReference>
<dbReference type="InterPro" id="IPR053154">
    <property type="entry name" value="c-di-AMP_regulator"/>
</dbReference>
<dbReference type="Gene3D" id="2.170.120.30">
    <property type="match status" value="1"/>
</dbReference>
<evidence type="ECO:0000313" key="1">
    <source>
        <dbReference type="EMBL" id="MFC1572910.1"/>
    </source>
</evidence>
<evidence type="ECO:0000313" key="2">
    <source>
        <dbReference type="Proteomes" id="UP001593833"/>
    </source>
</evidence>
<proteinExistence type="predicted"/>
<dbReference type="Pfam" id="PF07949">
    <property type="entry name" value="YbbR"/>
    <property type="match status" value="1"/>
</dbReference>